<feature type="binding site" evidence="1">
    <location>
        <position position="76"/>
    </location>
    <ligand>
        <name>substrate</name>
    </ligand>
</feature>
<keyword evidence="2" id="KW-1133">Transmembrane helix</keyword>
<reference evidence="4 5" key="2">
    <citation type="journal article" date="2017" name="Genome Biol.">
        <title>New reference genome sequences of hot pepper reveal the massive evolution of plant disease-resistance genes by retroduplication.</title>
        <authorList>
            <person name="Kim S."/>
            <person name="Park J."/>
            <person name="Yeom S.I."/>
            <person name="Kim Y.M."/>
            <person name="Seo E."/>
            <person name="Kim K.T."/>
            <person name="Kim M.S."/>
            <person name="Lee J.M."/>
            <person name="Cheong K."/>
            <person name="Shin H.S."/>
            <person name="Kim S.B."/>
            <person name="Han K."/>
            <person name="Lee J."/>
            <person name="Park M."/>
            <person name="Lee H.A."/>
            <person name="Lee H.Y."/>
            <person name="Lee Y."/>
            <person name="Oh S."/>
            <person name="Lee J.H."/>
            <person name="Choi E."/>
            <person name="Choi E."/>
            <person name="Lee S.E."/>
            <person name="Jeon J."/>
            <person name="Kim H."/>
            <person name="Choi G."/>
            <person name="Song H."/>
            <person name="Lee J."/>
            <person name="Lee S.C."/>
            <person name="Kwon J.K."/>
            <person name="Lee H.Y."/>
            <person name="Koo N."/>
            <person name="Hong Y."/>
            <person name="Kim R.W."/>
            <person name="Kang W.H."/>
            <person name="Huh J.H."/>
            <person name="Kang B.C."/>
            <person name="Yang T.J."/>
            <person name="Lee Y.H."/>
            <person name="Bennetzen J.L."/>
            <person name="Choi D."/>
        </authorList>
    </citation>
    <scope>NUCLEOTIDE SEQUENCE [LARGE SCALE GENOMIC DNA]</scope>
    <source>
        <strain evidence="5">cv. CM334</strain>
    </source>
</reference>
<dbReference type="InterPro" id="IPR020471">
    <property type="entry name" value="AKR"/>
</dbReference>
<keyword evidence="2" id="KW-0472">Membrane</keyword>
<evidence type="ECO:0000313" key="5">
    <source>
        <dbReference type="Proteomes" id="UP000222542"/>
    </source>
</evidence>
<dbReference type="EMBL" id="AYRZ02000010">
    <property type="protein sequence ID" value="PHT70834.1"/>
    <property type="molecule type" value="Genomic_DNA"/>
</dbReference>
<dbReference type="Gene3D" id="3.20.20.100">
    <property type="entry name" value="NADP-dependent oxidoreductase domain"/>
    <property type="match status" value="1"/>
</dbReference>
<dbReference type="PRINTS" id="PR00069">
    <property type="entry name" value="ALDKETRDTASE"/>
</dbReference>
<keyword evidence="5" id="KW-1185">Reference proteome</keyword>
<dbReference type="Gramene" id="PHT70834">
    <property type="protein sequence ID" value="PHT70834"/>
    <property type="gene ID" value="T459_25938"/>
</dbReference>
<evidence type="ECO:0000313" key="4">
    <source>
        <dbReference type="EMBL" id="PHT70834.1"/>
    </source>
</evidence>
<dbReference type="PANTHER" id="PTHR11732">
    <property type="entry name" value="ALDO/KETO REDUCTASE"/>
    <property type="match status" value="1"/>
</dbReference>
<keyword evidence="2" id="KW-0812">Transmembrane</keyword>
<protein>
    <submittedName>
        <fullName evidence="4">Aldo-keto reductase family 4 member C9</fullName>
    </submittedName>
</protein>
<dbReference type="STRING" id="4072.A0A2G2YMA5"/>
<dbReference type="AlphaFoldDB" id="A0A2G2YMA5"/>
<proteinExistence type="predicted"/>
<sequence>MCGIVDSDDVLSSKWKVGSLWFFSIYLLSFVFRDIHRFWYMNLCRCTDHAPEDVPVAFNKTLDDLQLDYIDLYLIHWPVRMKNAVDSFKPENLIPADIPSTWQAMEKLYDSGKARAIGVSNFSTKKLGDLLEIARVPPAVNQVECHPTCQRTELKELCKSRGVHLSGYSPLGSPGFVLLKGDEVLKQPVVISVAEKLGKTPAQVCLRWGIQMGHSVLPKSTHESRIKENFDIFDWSIPDDLFTKFSEIEQVSCLNALLYV</sequence>
<evidence type="ECO:0000256" key="2">
    <source>
        <dbReference type="SAM" id="Phobius"/>
    </source>
</evidence>
<evidence type="ECO:0000259" key="3">
    <source>
        <dbReference type="Pfam" id="PF00248"/>
    </source>
</evidence>
<feature type="domain" description="NADP-dependent oxidoreductase" evidence="3">
    <location>
        <begin position="46"/>
        <end position="248"/>
    </location>
</feature>
<gene>
    <name evidence="4" type="ORF">T459_25938</name>
</gene>
<dbReference type="PROSITE" id="PS00063">
    <property type="entry name" value="ALDOKETO_REDUCTASE_3"/>
    <property type="match status" value="1"/>
</dbReference>
<reference evidence="4 5" key="1">
    <citation type="journal article" date="2014" name="Nat. Genet.">
        <title>Genome sequence of the hot pepper provides insights into the evolution of pungency in Capsicum species.</title>
        <authorList>
            <person name="Kim S."/>
            <person name="Park M."/>
            <person name="Yeom S.I."/>
            <person name="Kim Y.M."/>
            <person name="Lee J.M."/>
            <person name="Lee H.A."/>
            <person name="Seo E."/>
            <person name="Choi J."/>
            <person name="Cheong K."/>
            <person name="Kim K.T."/>
            <person name="Jung K."/>
            <person name="Lee G.W."/>
            <person name="Oh S.K."/>
            <person name="Bae C."/>
            <person name="Kim S.B."/>
            <person name="Lee H.Y."/>
            <person name="Kim S.Y."/>
            <person name="Kim M.S."/>
            <person name="Kang B.C."/>
            <person name="Jo Y.D."/>
            <person name="Yang H.B."/>
            <person name="Jeong H.J."/>
            <person name="Kang W.H."/>
            <person name="Kwon J.K."/>
            <person name="Shin C."/>
            <person name="Lim J.Y."/>
            <person name="Park J.H."/>
            <person name="Huh J.H."/>
            <person name="Kim J.S."/>
            <person name="Kim B.D."/>
            <person name="Cohen O."/>
            <person name="Paran I."/>
            <person name="Suh M.C."/>
            <person name="Lee S.B."/>
            <person name="Kim Y.K."/>
            <person name="Shin Y."/>
            <person name="Noh S.J."/>
            <person name="Park J."/>
            <person name="Seo Y.S."/>
            <person name="Kwon S.Y."/>
            <person name="Kim H.A."/>
            <person name="Park J.M."/>
            <person name="Kim H.J."/>
            <person name="Choi S.B."/>
            <person name="Bosland P.W."/>
            <person name="Reeves G."/>
            <person name="Jo S.H."/>
            <person name="Lee B.W."/>
            <person name="Cho H.T."/>
            <person name="Choi H.S."/>
            <person name="Lee M.S."/>
            <person name="Yu Y."/>
            <person name="Do Choi Y."/>
            <person name="Park B.S."/>
            <person name="van Deynze A."/>
            <person name="Ashrafi H."/>
            <person name="Hill T."/>
            <person name="Kim W.T."/>
            <person name="Pai H.S."/>
            <person name="Ahn H.K."/>
            <person name="Yeam I."/>
            <person name="Giovannoni J.J."/>
            <person name="Rose J.K."/>
            <person name="Sorensen I."/>
            <person name="Lee S.J."/>
            <person name="Kim R.W."/>
            <person name="Choi I.Y."/>
            <person name="Choi B.S."/>
            <person name="Lim J.S."/>
            <person name="Lee Y.H."/>
            <person name="Choi D."/>
        </authorList>
    </citation>
    <scope>NUCLEOTIDE SEQUENCE [LARGE SCALE GENOMIC DNA]</scope>
    <source>
        <strain evidence="5">cv. CM334</strain>
    </source>
</reference>
<dbReference type="InterPro" id="IPR036812">
    <property type="entry name" value="NAD(P)_OxRdtase_dom_sf"/>
</dbReference>
<dbReference type="Proteomes" id="UP000222542">
    <property type="component" value="Unassembled WGS sequence"/>
</dbReference>
<dbReference type="GO" id="GO:0005829">
    <property type="term" value="C:cytosol"/>
    <property type="evidence" value="ECO:0000318"/>
    <property type="project" value="GO_Central"/>
</dbReference>
<dbReference type="SUPFAM" id="SSF51430">
    <property type="entry name" value="NAD(P)-linked oxidoreductase"/>
    <property type="match status" value="1"/>
</dbReference>
<organism evidence="4 5">
    <name type="scientific">Capsicum annuum</name>
    <name type="common">Capsicum pepper</name>
    <dbReference type="NCBI Taxonomy" id="4072"/>
    <lineage>
        <taxon>Eukaryota</taxon>
        <taxon>Viridiplantae</taxon>
        <taxon>Streptophyta</taxon>
        <taxon>Embryophyta</taxon>
        <taxon>Tracheophyta</taxon>
        <taxon>Spermatophyta</taxon>
        <taxon>Magnoliopsida</taxon>
        <taxon>eudicotyledons</taxon>
        <taxon>Gunneridae</taxon>
        <taxon>Pentapetalae</taxon>
        <taxon>asterids</taxon>
        <taxon>lamiids</taxon>
        <taxon>Solanales</taxon>
        <taxon>Solanaceae</taxon>
        <taxon>Solanoideae</taxon>
        <taxon>Capsiceae</taxon>
        <taxon>Capsicum</taxon>
    </lineage>
</organism>
<dbReference type="PROSITE" id="PS00062">
    <property type="entry name" value="ALDOKETO_REDUCTASE_2"/>
    <property type="match status" value="1"/>
</dbReference>
<evidence type="ECO:0000256" key="1">
    <source>
        <dbReference type="PIRSR" id="PIRSR000097-2"/>
    </source>
</evidence>
<dbReference type="PIRSF" id="PIRSF000097">
    <property type="entry name" value="AKR"/>
    <property type="match status" value="1"/>
</dbReference>
<name>A0A2G2YMA5_CAPAN</name>
<dbReference type="InterPro" id="IPR023210">
    <property type="entry name" value="NADP_OxRdtase_dom"/>
</dbReference>
<dbReference type="GO" id="GO:0004032">
    <property type="term" value="F:aldose reductase (NADPH) activity"/>
    <property type="evidence" value="ECO:0000318"/>
    <property type="project" value="GO_Central"/>
</dbReference>
<dbReference type="Pfam" id="PF00248">
    <property type="entry name" value="Aldo_ket_red"/>
    <property type="match status" value="1"/>
</dbReference>
<dbReference type="InterPro" id="IPR018170">
    <property type="entry name" value="Aldo/ket_reductase_CS"/>
</dbReference>
<feature type="transmembrane region" description="Helical" evidence="2">
    <location>
        <begin position="15"/>
        <end position="32"/>
    </location>
</feature>
<comment type="caution">
    <text evidence="4">The sequence shown here is derived from an EMBL/GenBank/DDBJ whole genome shotgun (WGS) entry which is preliminary data.</text>
</comment>
<accession>A0A2G2YMA5</accession>
<dbReference type="OMA" id="HALHAGY"/>